<keyword evidence="2" id="KW-0964">Secreted</keyword>
<keyword evidence="10" id="KW-1185">Reference proteome</keyword>
<dbReference type="InterPro" id="IPR050735">
    <property type="entry name" value="Kininogen_Fetuin_HRG"/>
</dbReference>
<dbReference type="KEGG" id="bspl:114854695"/>
<dbReference type="CTD" id="26998"/>
<dbReference type="GO" id="GO:0005576">
    <property type="term" value="C:extracellular region"/>
    <property type="evidence" value="ECO:0007669"/>
    <property type="project" value="UniProtKB-SubCell"/>
</dbReference>
<keyword evidence="4" id="KW-0677">Repeat</keyword>
<evidence type="ECO:0000256" key="5">
    <source>
        <dbReference type="ARBA" id="ARBA00023157"/>
    </source>
</evidence>
<feature type="compositionally biased region" description="Basic and acidic residues" evidence="7">
    <location>
        <begin position="363"/>
        <end position="388"/>
    </location>
</feature>
<dbReference type="RefSeq" id="XP_029005146.2">
    <property type="nucleotide sequence ID" value="XM_029149313.3"/>
</dbReference>
<feature type="compositionally biased region" description="Basic and acidic residues" evidence="7">
    <location>
        <begin position="344"/>
        <end position="354"/>
    </location>
</feature>
<dbReference type="AlphaFoldDB" id="A0A6P7ME03"/>
<dbReference type="FunFam" id="3.10.450.10:FF:000005">
    <property type="entry name" value="Histidine-rich glycoprotein"/>
    <property type="match status" value="1"/>
</dbReference>
<evidence type="ECO:0000256" key="3">
    <source>
        <dbReference type="ARBA" id="ARBA00022729"/>
    </source>
</evidence>
<evidence type="ECO:0000256" key="6">
    <source>
        <dbReference type="ARBA" id="ARBA00023180"/>
    </source>
</evidence>
<protein>
    <submittedName>
        <fullName evidence="11">Fetuin B</fullName>
    </submittedName>
</protein>
<dbReference type="CDD" id="cd00042">
    <property type="entry name" value="CY"/>
    <property type="match status" value="1"/>
</dbReference>
<evidence type="ECO:0000313" key="10">
    <source>
        <dbReference type="Proteomes" id="UP000515150"/>
    </source>
</evidence>
<evidence type="ECO:0000256" key="2">
    <source>
        <dbReference type="ARBA" id="ARBA00022525"/>
    </source>
</evidence>
<dbReference type="InParanoid" id="A0A6P7ME03"/>
<feature type="chain" id="PRO_5035170344" evidence="8">
    <location>
        <begin position="21"/>
        <end position="509"/>
    </location>
</feature>
<dbReference type="FunCoup" id="A0A6P7ME03">
    <property type="interactions" value="38"/>
</dbReference>
<feature type="compositionally biased region" description="Basic and acidic residues" evidence="7">
    <location>
        <begin position="414"/>
        <end position="426"/>
    </location>
</feature>
<dbReference type="InterPro" id="IPR025764">
    <property type="entry name" value="Cystatin_Fetuin_B"/>
</dbReference>
<dbReference type="Gene3D" id="3.10.450.10">
    <property type="match status" value="2"/>
</dbReference>
<feature type="compositionally biased region" description="Basic and acidic residues" evidence="7">
    <location>
        <begin position="498"/>
        <end position="509"/>
    </location>
</feature>
<sequence length="509" mass="56115">MRPRVLLSLLVALGCLHVHGAPLEHGASEHGAFEQGSCEDASSAAAARLALSKINEDRTDGYIFTLHRLSNVHTAQHGENGVVFYLTLDVVDTNCSVLSRKDWKTCEARPTHDTPTYGQCKVAIFINRVHRVVRLYKYRCVLRHFSGKKLLDICPDCPVLMSQEDAQVQKAVSLSLEKFNQESGLDKKFALLKVERATAGLAVGMYFNVEYSIQETTCARTAGADAQCPPMECEFAHKGFCVGTLHQDITVTVQCEIYEPEAAEREKNLHLLGAETDHSHNDTQAPGHEHQQAHAADPAHTHDHVHDHTKSHGHHHDAHKHADDAHHHTHDHAAGSAHRHAHDHSHDHGHGHDHVHAHHAKAHDHSGDAPNQHHDYKHADGAATHHHDHELALDHDHKHPHLHAHEHHHHHHQHEHEKEPHDHPDGAVRLLPDLGLPVTLPSFPDVPAGGPEAGVTLPLKPDPQIPGQREPTVQAFPTSVSAQCPPPAAPGTTPVDKAFAEDPEFKTSA</sequence>
<evidence type="ECO:0000259" key="9">
    <source>
        <dbReference type="PROSITE" id="PS51530"/>
    </source>
</evidence>
<dbReference type="InterPro" id="IPR000010">
    <property type="entry name" value="Cystatin_dom"/>
</dbReference>
<dbReference type="GO" id="GO:0004869">
    <property type="term" value="F:cysteine-type endopeptidase inhibitor activity"/>
    <property type="evidence" value="ECO:0007669"/>
    <property type="project" value="InterPro"/>
</dbReference>
<dbReference type="InterPro" id="IPR046350">
    <property type="entry name" value="Cystatin_sf"/>
</dbReference>
<dbReference type="OrthoDB" id="9941887at2759"/>
<evidence type="ECO:0000256" key="7">
    <source>
        <dbReference type="SAM" id="MobiDB-lite"/>
    </source>
</evidence>
<reference evidence="11" key="1">
    <citation type="submission" date="2025-08" db="UniProtKB">
        <authorList>
            <consortium name="RefSeq"/>
        </authorList>
    </citation>
    <scope>IDENTIFICATION</scope>
</reference>
<dbReference type="SUPFAM" id="SSF54403">
    <property type="entry name" value="Cystatin/monellin"/>
    <property type="match status" value="2"/>
</dbReference>
<evidence type="ECO:0000256" key="8">
    <source>
        <dbReference type="SAM" id="SignalP"/>
    </source>
</evidence>
<dbReference type="PANTHER" id="PTHR13814:SF10">
    <property type="entry name" value="FETUIN-B"/>
    <property type="match status" value="1"/>
</dbReference>
<keyword evidence="3 8" id="KW-0732">Signal</keyword>
<dbReference type="PROSITE" id="PS51257">
    <property type="entry name" value="PROKAR_LIPOPROTEIN"/>
    <property type="match status" value="1"/>
</dbReference>
<feature type="signal peptide" evidence="8">
    <location>
        <begin position="1"/>
        <end position="20"/>
    </location>
</feature>
<accession>A0A6P7ME03</accession>
<dbReference type="GO" id="GO:0060255">
    <property type="term" value="P:regulation of macromolecule metabolic process"/>
    <property type="evidence" value="ECO:0007669"/>
    <property type="project" value="UniProtKB-ARBA"/>
</dbReference>
<dbReference type="PROSITE" id="PS51530">
    <property type="entry name" value="CYSTATIN_FETUIN_B"/>
    <property type="match status" value="1"/>
</dbReference>
<comment type="subcellular location">
    <subcellularLocation>
        <location evidence="1">Secreted</location>
    </subcellularLocation>
</comment>
<organism evidence="10 11">
    <name type="scientific">Betta splendens</name>
    <name type="common">Siamese fighting fish</name>
    <dbReference type="NCBI Taxonomy" id="158456"/>
    <lineage>
        <taxon>Eukaryota</taxon>
        <taxon>Metazoa</taxon>
        <taxon>Chordata</taxon>
        <taxon>Craniata</taxon>
        <taxon>Vertebrata</taxon>
        <taxon>Euteleostomi</taxon>
        <taxon>Actinopterygii</taxon>
        <taxon>Neopterygii</taxon>
        <taxon>Teleostei</taxon>
        <taxon>Neoteleostei</taxon>
        <taxon>Acanthomorphata</taxon>
        <taxon>Anabantaria</taxon>
        <taxon>Anabantiformes</taxon>
        <taxon>Anabantoidei</taxon>
        <taxon>Osphronemidae</taxon>
        <taxon>Betta</taxon>
    </lineage>
</organism>
<dbReference type="GeneID" id="114854695"/>
<evidence type="ECO:0000313" key="11">
    <source>
        <dbReference type="RefSeq" id="XP_029005146.2"/>
    </source>
</evidence>
<dbReference type="Proteomes" id="UP000515150">
    <property type="component" value="Chromosome 4"/>
</dbReference>
<dbReference type="PANTHER" id="PTHR13814">
    <property type="entry name" value="FETUIN"/>
    <property type="match status" value="1"/>
</dbReference>
<feature type="region of interest" description="Disordered" evidence="7">
    <location>
        <begin position="478"/>
        <end position="509"/>
    </location>
</feature>
<dbReference type="SMART" id="SM00043">
    <property type="entry name" value="CY"/>
    <property type="match status" value="2"/>
</dbReference>
<gene>
    <name evidence="11" type="primary">fetub</name>
</gene>
<feature type="compositionally biased region" description="Basic and acidic residues" evidence="7">
    <location>
        <begin position="277"/>
        <end position="310"/>
    </location>
</feature>
<name>A0A6P7ME03_BETSP</name>
<evidence type="ECO:0000256" key="4">
    <source>
        <dbReference type="ARBA" id="ARBA00022737"/>
    </source>
</evidence>
<keyword evidence="5" id="KW-1015">Disulfide bond</keyword>
<feature type="region of interest" description="Disordered" evidence="7">
    <location>
        <begin position="277"/>
        <end position="388"/>
    </location>
</feature>
<keyword evidence="6" id="KW-0325">Glycoprotein</keyword>
<feature type="compositionally biased region" description="Basic residues" evidence="7">
    <location>
        <begin position="402"/>
        <end position="413"/>
    </location>
</feature>
<proteinExistence type="predicted"/>
<feature type="domain" description="Cystatin fetuin-B-type" evidence="9">
    <location>
        <begin position="27"/>
        <end position="141"/>
    </location>
</feature>
<evidence type="ECO:0000256" key="1">
    <source>
        <dbReference type="ARBA" id="ARBA00004613"/>
    </source>
</evidence>
<feature type="region of interest" description="Disordered" evidence="7">
    <location>
        <begin position="402"/>
        <end position="427"/>
    </location>
</feature>
<dbReference type="Pfam" id="PF00031">
    <property type="entry name" value="Cystatin"/>
    <property type="match status" value="2"/>
</dbReference>